<dbReference type="SMART" id="SM00304">
    <property type="entry name" value="HAMP"/>
    <property type="match status" value="1"/>
</dbReference>
<dbReference type="InterPro" id="IPR003660">
    <property type="entry name" value="HAMP_dom"/>
</dbReference>
<dbReference type="SUPFAM" id="SSF55785">
    <property type="entry name" value="PYP-like sensor domain (PAS domain)"/>
    <property type="match status" value="1"/>
</dbReference>
<accession>A0A926NZU1</accession>
<reference evidence="5" key="1">
    <citation type="submission" date="2020-05" db="EMBL/GenBank/DDBJ databases">
        <title>Identification of trans-AT polyketide cluster in two marine bacteria, producers of a novel glutaramide-containing polyketide sesbanimide D and analogs.</title>
        <authorList>
            <person name="Kacar D."/>
            <person name="Rodriguez P."/>
            <person name="Canedo L."/>
            <person name="Gonzalez E."/>
            <person name="Galan B."/>
            <person name="De La Calle F."/>
            <person name="Garcia J.L."/>
        </authorList>
    </citation>
    <scope>NUCLEOTIDE SEQUENCE</scope>
    <source>
        <strain evidence="5">PHM038</strain>
    </source>
</reference>
<dbReference type="SMART" id="SM00267">
    <property type="entry name" value="GGDEF"/>
    <property type="match status" value="1"/>
</dbReference>
<dbReference type="AlphaFoldDB" id="A0A926NZU1"/>
<dbReference type="CDD" id="cd01948">
    <property type="entry name" value="EAL"/>
    <property type="match status" value="1"/>
</dbReference>
<sequence>MAFLLRNISIRTKMLAAYALLVVCLVILGANAYFTITNMDVGLNRLSTATLPKQLLVSRLKDKAVAAHVGIFRYVSWASNGVDSALLEGVNEDVFKDIDASFALLSELAEPKDLVAAERDRIQMLQGKWKEYEHVARDTIDVGSVDAPMATMMLGMVDDEFKVVAENLDSFFLHVADETRSFTGDLASEASARKRLLIIGGLLAVLVSLFVALVLSRSIVGPIQAITNLMQDVSSGKLDVEIDDNGRKDEIGKMVRAVAAFRETIERDNRLLKSREEELRLRNMHFNAALKNMSQGLNMWDANSRLVLSNQRYFDMYRIPPDAIRAGMSFEEVIEFRKWMGVDYGDVKAFTAKVMAALEKGEAISHIIETDDGRVINVINRPMPGGGWVATHDDVTERHRAEEKIALMARQDALTSLANRLTFLEEVEGAFARLKDRAETFAVFVLDLDQFKAVNDTLGHPVGDALLIEIGKRLRDCAGARDTVARFGGDEFAILQATDGGRQRETAARLARDILNAVNGPYLIDGNEVVVTTSIGIAIAPEDGATPDHILKKADLALYKTKSEGRKGYRFFDPVMAAETRSRRSLAADLGEALSLEQIDLHYQAITDLGTCSTCGVEALARWTHPVRGPISPGTFIALAEETGMILELGGWLLRKACADAMTLPAHIKVAVNLSPVQFRDPKLFQVIEATLAQTGLAPERLEVEVTESVLLQQNEENLATLHALRELGASVVLDDFGTGYSSLTYLQEFPFDKIKIDRSFVSKVQSNADCAAIVKAVTGLARSLQVTTVAEGVEAPEQLDFLRAVGCHQVQGYLFSHPVPLSKLDLMLPGRGRRWTIRAKTA</sequence>
<dbReference type="Pfam" id="PF00672">
    <property type="entry name" value="HAMP"/>
    <property type="match status" value="1"/>
</dbReference>
<dbReference type="Proteomes" id="UP000598467">
    <property type="component" value="Unassembled WGS sequence"/>
</dbReference>
<dbReference type="NCBIfam" id="TIGR00254">
    <property type="entry name" value="GGDEF"/>
    <property type="match status" value="1"/>
</dbReference>
<dbReference type="Pfam" id="PF12860">
    <property type="entry name" value="PAS_7"/>
    <property type="match status" value="1"/>
</dbReference>
<keyword evidence="1" id="KW-1133">Transmembrane helix</keyword>
<feature type="transmembrane region" description="Helical" evidence="1">
    <location>
        <begin position="196"/>
        <end position="215"/>
    </location>
</feature>
<dbReference type="InterPro" id="IPR000160">
    <property type="entry name" value="GGDEF_dom"/>
</dbReference>
<dbReference type="SUPFAM" id="SSF158472">
    <property type="entry name" value="HAMP domain-like"/>
    <property type="match status" value="1"/>
</dbReference>
<dbReference type="PANTHER" id="PTHR44757">
    <property type="entry name" value="DIGUANYLATE CYCLASE DGCP"/>
    <property type="match status" value="1"/>
</dbReference>
<feature type="domain" description="HAMP" evidence="3">
    <location>
        <begin position="217"/>
        <end position="270"/>
    </location>
</feature>
<dbReference type="Gene3D" id="6.10.340.10">
    <property type="match status" value="1"/>
</dbReference>
<dbReference type="PROSITE" id="PS50887">
    <property type="entry name" value="GGDEF"/>
    <property type="match status" value="1"/>
</dbReference>
<evidence type="ECO:0000313" key="5">
    <source>
        <dbReference type="EMBL" id="MBD1547155.1"/>
    </source>
</evidence>
<protein>
    <submittedName>
        <fullName evidence="5">EAL domain-containing protein</fullName>
    </submittedName>
</protein>
<comment type="caution">
    <text evidence="5">The sequence shown here is derived from an EMBL/GenBank/DDBJ whole genome shotgun (WGS) entry which is preliminary data.</text>
</comment>
<dbReference type="RefSeq" id="WP_190291914.1">
    <property type="nucleotide sequence ID" value="NZ_JABFCZ010000013.1"/>
</dbReference>
<evidence type="ECO:0000256" key="1">
    <source>
        <dbReference type="SAM" id="Phobius"/>
    </source>
</evidence>
<dbReference type="CDD" id="cd06225">
    <property type="entry name" value="HAMP"/>
    <property type="match status" value="1"/>
</dbReference>
<evidence type="ECO:0000313" key="6">
    <source>
        <dbReference type="Proteomes" id="UP000598467"/>
    </source>
</evidence>
<keyword evidence="1" id="KW-0812">Transmembrane</keyword>
<feature type="domain" description="EAL" evidence="2">
    <location>
        <begin position="583"/>
        <end position="833"/>
    </location>
</feature>
<dbReference type="Pfam" id="PF00563">
    <property type="entry name" value="EAL"/>
    <property type="match status" value="1"/>
</dbReference>
<dbReference type="InterPro" id="IPR052155">
    <property type="entry name" value="Biofilm_reg_signaling"/>
</dbReference>
<dbReference type="InterPro" id="IPR035965">
    <property type="entry name" value="PAS-like_dom_sf"/>
</dbReference>
<dbReference type="GO" id="GO:0016020">
    <property type="term" value="C:membrane"/>
    <property type="evidence" value="ECO:0007669"/>
    <property type="project" value="InterPro"/>
</dbReference>
<dbReference type="PANTHER" id="PTHR44757:SF2">
    <property type="entry name" value="BIOFILM ARCHITECTURE MAINTENANCE PROTEIN MBAA"/>
    <property type="match status" value="1"/>
</dbReference>
<dbReference type="Gene3D" id="3.30.450.20">
    <property type="entry name" value="PAS domain"/>
    <property type="match status" value="1"/>
</dbReference>
<dbReference type="SUPFAM" id="SSF141868">
    <property type="entry name" value="EAL domain-like"/>
    <property type="match status" value="1"/>
</dbReference>
<dbReference type="CDD" id="cd01949">
    <property type="entry name" value="GGDEF"/>
    <property type="match status" value="1"/>
</dbReference>
<dbReference type="SUPFAM" id="SSF55073">
    <property type="entry name" value="Nucleotide cyclase"/>
    <property type="match status" value="1"/>
</dbReference>
<dbReference type="PROSITE" id="PS50885">
    <property type="entry name" value="HAMP"/>
    <property type="match status" value="1"/>
</dbReference>
<dbReference type="Gene3D" id="3.30.70.270">
    <property type="match status" value="1"/>
</dbReference>
<proteinExistence type="predicted"/>
<dbReference type="PROSITE" id="PS50883">
    <property type="entry name" value="EAL"/>
    <property type="match status" value="1"/>
</dbReference>
<dbReference type="Pfam" id="PF00990">
    <property type="entry name" value="GGDEF"/>
    <property type="match status" value="1"/>
</dbReference>
<organism evidence="5 6">
    <name type="scientific">Roseibium aggregatum</name>
    <dbReference type="NCBI Taxonomy" id="187304"/>
    <lineage>
        <taxon>Bacteria</taxon>
        <taxon>Pseudomonadati</taxon>
        <taxon>Pseudomonadota</taxon>
        <taxon>Alphaproteobacteria</taxon>
        <taxon>Hyphomicrobiales</taxon>
        <taxon>Stappiaceae</taxon>
        <taxon>Roseibium</taxon>
    </lineage>
</organism>
<evidence type="ECO:0000259" key="3">
    <source>
        <dbReference type="PROSITE" id="PS50885"/>
    </source>
</evidence>
<feature type="domain" description="GGDEF" evidence="4">
    <location>
        <begin position="439"/>
        <end position="574"/>
    </location>
</feature>
<feature type="transmembrane region" description="Helical" evidence="1">
    <location>
        <begin position="15"/>
        <end position="36"/>
    </location>
</feature>
<keyword evidence="1" id="KW-0472">Membrane</keyword>
<evidence type="ECO:0000259" key="2">
    <source>
        <dbReference type="PROSITE" id="PS50883"/>
    </source>
</evidence>
<dbReference type="InterPro" id="IPR043128">
    <property type="entry name" value="Rev_trsase/Diguanyl_cyclase"/>
</dbReference>
<dbReference type="EMBL" id="JABFCZ010000013">
    <property type="protein sequence ID" value="MBD1547155.1"/>
    <property type="molecule type" value="Genomic_DNA"/>
</dbReference>
<dbReference type="InterPro" id="IPR001633">
    <property type="entry name" value="EAL_dom"/>
</dbReference>
<gene>
    <name evidence="5" type="ORF">HK439_12870</name>
</gene>
<evidence type="ECO:0000259" key="4">
    <source>
        <dbReference type="PROSITE" id="PS50887"/>
    </source>
</evidence>
<dbReference type="InterPro" id="IPR035919">
    <property type="entry name" value="EAL_sf"/>
</dbReference>
<dbReference type="GO" id="GO:0007165">
    <property type="term" value="P:signal transduction"/>
    <property type="evidence" value="ECO:0007669"/>
    <property type="project" value="InterPro"/>
</dbReference>
<name>A0A926NZU1_9HYPH</name>
<dbReference type="InterPro" id="IPR029787">
    <property type="entry name" value="Nucleotide_cyclase"/>
</dbReference>
<dbReference type="SMART" id="SM00052">
    <property type="entry name" value="EAL"/>
    <property type="match status" value="1"/>
</dbReference>
<dbReference type="Gene3D" id="3.20.20.450">
    <property type="entry name" value="EAL domain"/>
    <property type="match status" value="1"/>
</dbReference>